<dbReference type="InterPro" id="IPR001544">
    <property type="entry name" value="Aminotrans_IV"/>
</dbReference>
<dbReference type="GO" id="GO:0009396">
    <property type="term" value="P:folic acid-containing compound biosynthetic process"/>
    <property type="evidence" value="ECO:0007669"/>
    <property type="project" value="InterPro"/>
</dbReference>
<dbReference type="EC" id="2.6.1.85" evidence="3"/>
<reference evidence="3" key="1">
    <citation type="submission" date="2020-10" db="EMBL/GenBank/DDBJ databases">
        <authorList>
            <person name="Gilroy R."/>
        </authorList>
    </citation>
    <scope>NUCLEOTIDE SEQUENCE</scope>
    <source>
        <strain evidence="3">ChiGjej1B1-24693</strain>
    </source>
</reference>
<dbReference type="EMBL" id="DVLP01000127">
    <property type="protein sequence ID" value="HIT74794.1"/>
    <property type="molecule type" value="Genomic_DNA"/>
</dbReference>
<feature type="compositionally biased region" description="Basic and acidic residues" evidence="1">
    <location>
        <begin position="182"/>
        <end position="192"/>
    </location>
</feature>
<protein>
    <submittedName>
        <fullName evidence="3">Aminodeoxychorismate synthase component I</fullName>
        <ecNumber evidence="3">2.6.1.85</ecNumber>
    </submittedName>
</protein>
<dbReference type="GO" id="GO:0000162">
    <property type="term" value="P:L-tryptophan biosynthetic process"/>
    <property type="evidence" value="ECO:0007669"/>
    <property type="project" value="TreeGrafter"/>
</dbReference>
<evidence type="ECO:0000256" key="1">
    <source>
        <dbReference type="SAM" id="MobiDB-lite"/>
    </source>
</evidence>
<evidence type="ECO:0000259" key="2">
    <source>
        <dbReference type="Pfam" id="PF00425"/>
    </source>
</evidence>
<dbReference type="InterPro" id="IPR043131">
    <property type="entry name" value="BCAT-like_N"/>
</dbReference>
<dbReference type="GO" id="GO:0046820">
    <property type="term" value="F:4-amino-4-deoxychorismate synthase activity"/>
    <property type="evidence" value="ECO:0007669"/>
    <property type="project" value="UniProtKB-EC"/>
</dbReference>
<dbReference type="InterPro" id="IPR043132">
    <property type="entry name" value="BCAT-like_C"/>
</dbReference>
<dbReference type="Pfam" id="PF01063">
    <property type="entry name" value="Aminotran_4"/>
    <property type="match status" value="1"/>
</dbReference>
<keyword evidence="3" id="KW-0032">Aminotransferase</keyword>
<dbReference type="Gene3D" id="3.30.470.10">
    <property type="match status" value="1"/>
</dbReference>
<dbReference type="PRINTS" id="PR00095">
    <property type="entry name" value="ANTSNTHASEI"/>
</dbReference>
<feature type="domain" description="Chorismate-utilising enzyme C-terminal" evidence="2">
    <location>
        <begin position="94"/>
        <end position="351"/>
    </location>
</feature>
<dbReference type="InterPro" id="IPR015890">
    <property type="entry name" value="Chorismate_C"/>
</dbReference>
<feature type="region of interest" description="Disordered" evidence="1">
    <location>
        <begin position="178"/>
        <end position="198"/>
    </location>
</feature>
<name>A0A9D1KL12_9ACTN</name>
<comment type="caution">
    <text evidence="3">The sequence shown here is derived from an EMBL/GenBank/DDBJ whole genome shotgun (WGS) entry which is preliminary data.</text>
</comment>
<evidence type="ECO:0000313" key="4">
    <source>
        <dbReference type="Proteomes" id="UP000886842"/>
    </source>
</evidence>
<dbReference type="NCBIfam" id="TIGR00553">
    <property type="entry name" value="pabB"/>
    <property type="match status" value="1"/>
</dbReference>
<dbReference type="InterPro" id="IPR019999">
    <property type="entry name" value="Anth_synth_I-like"/>
</dbReference>
<reference evidence="3" key="2">
    <citation type="journal article" date="2021" name="PeerJ">
        <title>Extensive microbial diversity within the chicken gut microbiome revealed by metagenomics and culture.</title>
        <authorList>
            <person name="Gilroy R."/>
            <person name="Ravi A."/>
            <person name="Getino M."/>
            <person name="Pursley I."/>
            <person name="Horton D.L."/>
            <person name="Alikhan N.F."/>
            <person name="Baker D."/>
            <person name="Gharbi K."/>
            <person name="Hall N."/>
            <person name="Watson M."/>
            <person name="Adriaenssens E.M."/>
            <person name="Foster-Nyarko E."/>
            <person name="Jarju S."/>
            <person name="Secka A."/>
            <person name="Antonio M."/>
            <person name="Oren A."/>
            <person name="Chaudhuri R.R."/>
            <person name="La Ragione R."/>
            <person name="Hildebrand F."/>
            <person name="Pallen M.J."/>
        </authorList>
    </citation>
    <scope>NUCLEOTIDE SEQUENCE</scope>
    <source>
        <strain evidence="3">ChiGjej1B1-24693</strain>
    </source>
</reference>
<dbReference type="Proteomes" id="UP000886842">
    <property type="component" value="Unassembled WGS sequence"/>
</dbReference>
<keyword evidence="3" id="KW-0808">Transferase</keyword>
<dbReference type="InterPro" id="IPR036038">
    <property type="entry name" value="Aminotransferase-like"/>
</dbReference>
<dbReference type="SUPFAM" id="SSF56322">
    <property type="entry name" value="ADC synthase"/>
    <property type="match status" value="1"/>
</dbReference>
<proteinExistence type="predicted"/>
<dbReference type="InterPro" id="IPR005802">
    <property type="entry name" value="ADC_synth_comp_1"/>
</dbReference>
<accession>A0A9D1KL12</accession>
<dbReference type="Gene3D" id="3.60.120.10">
    <property type="entry name" value="Anthranilate synthase"/>
    <property type="match status" value="1"/>
</dbReference>
<dbReference type="PANTHER" id="PTHR11236">
    <property type="entry name" value="AMINOBENZOATE/ANTHRANILATE SYNTHASE"/>
    <property type="match status" value="1"/>
</dbReference>
<dbReference type="SUPFAM" id="SSF56752">
    <property type="entry name" value="D-aminoacid aminotransferase-like PLP-dependent enzymes"/>
    <property type="match status" value="1"/>
</dbReference>
<dbReference type="Gene3D" id="3.20.10.10">
    <property type="entry name" value="D-amino Acid Aminotransferase, subunit A, domain 2"/>
    <property type="match status" value="1"/>
</dbReference>
<evidence type="ECO:0000313" key="3">
    <source>
        <dbReference type="EMBL" id="HIT74794.1"/>
    </source>
</evidence>
<dbReference type="InterPro" id="IPR005801">
    <property type="entry name" value="ADC_synthase"/>
</dbReference>
<feature type="non-terminal residue" evidence="3">
    <location>
        <position position="1"/>
    </location>
</feature>
<dbReference type="AlphaFoldDB" id="A0A9D1KL12"/>
<dbReference type="PANTHER" id="PTHR11236:SF50">
    <property type="entry name" value="AMINODEOXYCHORISMATE SYNTHASE COMPONENT 1"/>
    <property type="match status" value="1"/>
</dbReference>
<sequence length="569" mass="62270">RAVDRVTHVLAEVDRATRAGSWAYGFVSYEAFPGDEPLDSSTDSGNRHPTTSARDPEVPLAWFAITGPPDRAADPVAATKPYQLSEWEWDWTPQEHAGRVGRIKQAISAGETYQCNLTTRLRASFDGDPTSWYADLAARQHGGFHALVDTGAHTIVSASPECFLQWQQDRITVVPMKGTAPRGRDRAEDEHHRQRLMGSAKERAENVMIVDLVRNDLSRIATPGSVRVDELLHTERYDTLWQLTSTVSAEIAADTTIPEVFSALFPCGSITGAPKRRTMDLIEQLEDTPRGVYCGAIGWVAPPESPTRARFGIAIRTATINSRTGAVTYGVGSGIVWDSDPDAEWQELHTKALVVTDPPEPDDDLVLIETMAVRDHQILGLQRHLARLQRSADWFGIAVPSEDVAQAVDQARPGPDRILRLGLHHDGRLEVSERPLPEPGDAPVRLAVDTKASEDSTWRRHKTSRRQFCDAARQRHGEVDDVILVTATGRVTETTIASLAVQLDGQWCTPPVSDGLLPGIGREIALADGRLVERSITVDDLQRATGIAVVSSVRGWRPAVIVASPGGLS</sequence>
<organism evidence="3 4">
    <name type="scientific">Candidatus Avipropionibacterium avicola</name>
    <dbReference type="NCBI Taxonomy" id="2840701"/>
    <lineage>
        <taxon>Bacteria</taxon>
        <taxon>Bacillati</taxon>
        <taxon>Actinomycetota</taxon>
        <taxon>Actinomycetes</taxon>
        <taxon>Propionibacteriales</taxon>
        <taxon>Propionibacteriaceae</taxon>
        <taxon>Propionibacteriaceae incertae sedis</taxon>
        <taxon>Candidatus Avipropionibacterium</taxon>
    </lineage>
</organism>
<gene>
    <name evidence="3" type="primary">pabB</name>
    <name evidence="3" type="ORF">IAA98_04345</name>
</gene>
<dbReference type="Pfam" id="PF00425">
    <property type="entry name" value="Chorismate_bind"/>
    <property type="match status" value="1"/>
</dbReference>